<dbReference type="GO" id="GO:0009007">
    <property type="term" value="F:site-specific DNA-methyltransferase (adenine-specific) activity"/>
    <property type="evidence" value="ECO:0007669"/>
    <property type="project" value="UniProtKB-EC"/>
</dbReference>
<evidence type="ECO:0000256" key="1">
    <source>
        <dbReference type="ARBA" id="ARBA00011900"/>
    </source>
</evidence>
<dbReference type="GO" id="GO:0006304">
    <property type="term" value="P:DNA modification"/>
    <property type="evidence" value="ECO:0007669"/>
    <property type="project" value="InterPro"/>
</dbReference>
<dbReference type="PANTHER" id="PTHR33841">
    <property type="entry name" value="DNA METHYLTRANSFERASE YEEA-RELATED"/>
    <property type="match status" value="1"/>
</dbReference>
<dbReference type="PRINTS" id="PR00507">
    <property type="entry name" value="N12N6MTFRASE"/>
</dbReference>
<dbReference type="InterPro" id="IPR047939">
    <property type="entry name" value="BREX_1_PglX"/>
</dbReference>
<dbReference type="InterPro" id="IPR011639">
    <property type="entry name" value="MethylTrfase_TaqI-like_dom"/>
</dbReference>
<evidence type="ECO:0000256" key="5">
    <source>
        <dbReference type="ARBA" id="ARBA00047942"/>
    </source>
</evidence>
<evidence type="ECO:0000313" key="7">
    <source>
        <dbReference type="EMBL" id="EHJ03979.1"/>
    </source>
</evidence>
<feature type="domain" description="Type II methyltransferase M.TaqI-like" evidence="6">
    <location>
        <begin position="328"/>
        <end position="549"/>
    </location>
</feature>
<evidence type="ECO:0000256" key="3">
    <source>
        <dbReference type="ARBA" id="ARBA00022679"/>
    </source>
</evidence>
<dbReference type="SUPFAM" id="SSF53335">
    <property type="entry name" value="S-adenosyl-L-methionine-dependent methyltransferases"/>
    <property type="match status" value="1"/>
</dbReference>
<dbReference type="EMBL" id="AGTR01000054">
    <property type="protein sequence ID" value="EHJ03979.1"/>
    <property type="molecule type" value="Genomic_DNA"/>
</dbReference>
<dbReference type="Proteomes" id="UP000003208">
    <property type="component" value="Unassembled WGS sequence"/>
</dbReference>
<keyword evidence="8" id="KW-1185">Reference proteome</keyword>
<dbReference type="RefSeq" id="WP_008174232.1">
    <property type="nucleotide sequence ID" value="NZ_AGTR01000054.1"/>
</dbReference>
<dbReference type="GO" id="GO:0032259">
    <property type="term" value="P:methylation"/>
    <property type="evidence" value="ECO:0007669"/>
    <property type="project" value="UniProtKB-KW"/>
</dbReference>
<proteinExistence type="predicted"/>
<dbReference type="Pfam" id="PF07669">
    <property type="entry name" value="Eco57I"/>
    <property type="match status" value="1"/>
</dbReference>
<accession>G6YV45</accession>
<dbReference type="PROSITE" id="PS00092">
    <property type="entry name" value="N6_MTASE"/>
    <property type="match status" value="1"/>
</dbReference>
<name>G6YV45_9GAMM</name>
<dbReference type="InterPro" id="IPR050953">
    <property type="entry name" value="N4_N6_ade-DNA_methylase"/>
</dbReference>
<dbReference type="PANTHER" id="PTHR33841:SF1">
    <property type="entry name" value="DNA METHYLTRANSFERASE A"/>
    <property type="match status" value="1"/>
</dbReference>
<reference evidence="7 8" key="1">
    <citation type="journal article" date="2012" name="J. Bacteriol.">
        <title>Genome sequence of deep-sea manganese-oxidizing bacterium Marinobacter manganoxydans MnI7-9.</title>
        <authorList>
            <person name="Wang H."/>
            <person name="Li H."/>
            <person name="Shao Z."/>
            <person name="Liao S."/>
            <person name="Johnstone L."/>
            <person name="Rensing C."/>
            <person name="Wang G."/>
        </authorList>
    </citation>
    <scope>NUCLEOTIDE SEQUENCE [LARGE SCALE GENOMIC DNA]</scope>
    <source>
        <strain evidence="7 8">MnI7-9</strain>
    </source>
</reference>
<dbReference type="REBASE" id="42193">
    <property type="entry name" value="Mma79ORF13700P"/>
</dbReference>
<evidence type="ECO:0000256" key="2">
    <source>
        <dbReference type="ARBA" id="ARBA00022603"/>
    </source>
</evidence>
<evidence type="ECO:0000256" key="4">
    <source>
        <dbReference type="ARBA" id="ARBA00022691"/>
    </source>
</evidence>
<evidence type="ECO:0000259" key="6">
    <source>
        <dbReference type="Pfam" id="PF07669"/>
    </source>
</evidence>
<dbReference type="PATRIC" id="fig|1094979.3.peg.2653"/>
<keyword evidence="4" id="KW-0949">S-adenosyl-L-methionine</keyword>
<dbReference type="Gene3D" id="3.40.50.150">
    <property type="entry name" value="Vaccinia Virus protein VP39"/>
    <property type="match status" value="1"/>
</dbReference>
<protein>
    <recommendedName>
        <fullName evidence="1">site-specific DNA-methyltransferase (adenine-specific)</fullName>
        <ecNumber evidence="1">2.1.1.72</ecNumber>
    </recommendedName>
</protein>
<gene>
    <name evidence="7" type="ORF">KYE_13700</name>
</gene>
<keyword evidence="3" id="KW-0808">Transferase</keyword>
<dbReference type="GO" id="GO:0003676">
    <property type="term" value="F:nucleic acid binding"/>
    <property type="evidence" value="ECO:0007669"/>
    <property type="project" value="InterPro"/>
</dbReference>
<organism evidence="7 8">
    <name type="scientific">Marinobacter manganoxydans MnI7-9</name>
    <dbReference type="NCBI Taxonomy" id="1094979"/>
    <lineage>
        <taxon>Bacteria</taxon>
        <taxon>Pseudomonadati</taxon>
        <taxon>Pseudomonadota</taxon>
        <taxon>Gammaproteobacteria</taxon>
        <taxon>Pseudomonadales</taxon>
        <taxon>Marinobacteraceae</taxon>
        <taxon>Marinobacter</taxon>
    </lineage>
</organism>
<dbReference type="NCBIfam" id="NF033452">
    <property type="entry name" value="BREX_1_MTaseX"/>
    <property type="match status" value="1"/>
</dbReference>
<dbReference type="InterPro" id="IPR002052">
    <property type="entry name" value="DNA_methylase_N6_adenine_CS"/>
</dbReference>
<dbReference type="InterPro" id="IPR029063">
    <property type="entry name" value="SAM-dependent_MTases_sf"/>
</dbReference>
<dbReference type="AlphaFoldDB" id="G6YV45"/>
<comment type="catalytic activity">
    <reaction evidence="5">
        <text>a 2'-deoxyadenosine in DNA + S-adenosyl-L-methionine = an N(6)-methyl-2'-deoxyadenosine in DNA + S-adenosyl-L-homocysteine + H(+)</text>
        <dbReference type="Rhea" id="RHEA:15197"/>
        <dbReference type="Rhea" id="RHEA-COMP:12418"/>
        <dbReference type="Rhea" id="RHEA-COMP:12419"/>
        <dbReference type="ChEBI" id="CHEBI:15378"/>
        <dbReference type="ChEBI" id="CHEBI:57856"/>
        <dbReference type="ChEBI" id="CHEBI:59789"/>
        <dbReference type="ChEBI" id="CHEBI:90615"/>
        <dbReference type="ChEBI" id="CHEBI:90616"/>
        <dbReference type="EC" id="2.1.1.72"/>
    </reaction>
</comment>
<evidence type="ECO:0000313" key="8">
    <source>
        <dbReference type="Proteomes" id="UP000003208"/>
    </source>
</evidence>
<sequence>METAKLRKFAQFARRSLIEQVGAKLKLVLAEESPARRESPLAIKKLEEAIAEQGKEQVVERVAYIWFNRLVALRFMDVNRYNRIGVVSPAEGQFQPEILADAKMGHIDEEMVVENTRKRVFALLDGKMPSQDPQGEAYRLLVVAACNYWYIAMPFLFERIDDYTELLMPDDLLSGNSILAHTREAMTPDACEDVEVIGWLYQFYISEKKDQVFSDLKKNKKITPDNIPAATQLFTPHWIVRYLVENSLGRLWMLNRPDSGLIEQMDYYIKPEEPETDFLCISSPEEIKICDPACGSGHMLTYAFDLLYAIYEEEGYEPADIPAKILAHNLYGIEIDERAGELAAFALTMKARAKQRRFFRKPVQPNICVLENIRFEESELREYMGFVGRDLFSVPLQTTLRQFEEADNFGSLIRSDLTEVDEILRTLEAKDVSGQLFLSETHQKALQALRQTDYLSPRYSVVISNPPYMGSKGMNPRLSTWAKRNYPASKADFMTMFMERSALLCRRLGFWSMINLPSWMFLSSFETLRKRVLDEQTIISLLHLGRGVFGSDFGSVAFVMKNDRNPEFHGIYRRLFEKHVQVRSVDDIESLFLQSKNNRYTFRQSNFANVPGAPIAYWLSDEVLEAFGKDSLSDRLAQAKKGLTTGDNERFIRLWWEVSSEQRDLTPGLNDVARFKPHMKGGERRKWYGNHCELLAFDDESKAAMRCNKGFRNDGVSFFGKRGLTWSDVTSGGVSVRLLPEGFTFNNASPAAFFTCDKLMKIGLSLMNSHLGQLFLNVLNPTIHFNPGDFDNIPIKQNVPHAEVARISDRAVLFSQLDWDSYETSWNFRRLPLLVPDHCRSTLNASYQRLRTHWREMTLEMQRLEEENNRIFIEAYGLQDELTPDVPLEEITLTCNPHYRYGNNKSEEELEVLLLADTMREMVSYAVGCMFGRYALDKPGLILANQGETVDDYLKQIPEPSFPADDDNVIPMLDGDWFTDDITERFREFLRIAFGEEHYEENLRFVEQALGKDIRKYFLKDFYNDHVRRYKKRPIYWLFSSPKGSFNALIYMHRYQPHTVGTVLEYLRDFKDEKLKARKNHLEAVSISAGASQGDKTKALKEIEKINKILAELDDYERDVLYPLATEQVEIDLDDGVKANYPKFGDALKKIPGLS</sequence>
<keyword evidence="2" id="KW-0489">Methyltransferase</keyword>
<dbReference type="EC" id="2.1.1.72" evidence="1"/>